<protein>
    <recommendedName>
        <fullName evidence="1">Cyclic di-GMP receptor atypical PilZ domain-containing protein</fullName>
    </recommendedName>
</protein>
<evidence type="ECO:0000313" key="3">
    <source>
        <dbReference type="Proteomes" id="UP000189177"/>
    </source>
</evidence>
<evidence type="ECO:0000259" key="1">
    <source>
        <dbReference type="Pfam" id="PF16823"/>
    </source>
</evidence>
<dbReference type="InterPro" id="IPR031800">
    <property type="entry name" value="PilZ_atypical"/>
</dbReference>
<sequence length="179" mass="19899">MSERDWSDWLGETLTVSTSLAVGPTMRPVTHGELAARLVDGIELFEASGSRNHPAHGAADETALELQRLERKLDLLVHLLAESLDPERPPVRQVVISRGGVVLPAGTLPDDADRLALYLSDFLPQPLVLGVEPPTRHDEAQLIHWSPHDDRMHDALGRWIFRLHRRDVAEKRQKVDGGG</sequence>
<keyword evidence="3" id="KW-1185">Reference proteome</keyword>
<dbReference type="EMBL" id="MUZR01000003">
    <property type="protein sequence ID" value="OOC11338.1"/>
    <property type="molecule type" value="Genomic_DNA"/>
</dbReference>
<accession>A0A1V3A1R8</accession>
<dbReference type="AlphaFoldDB" id="A0A1V3A1R8"/>
<evidence type="ECO:0000313" key="2">
    <source>
        <dbReference type="EMBL" id="OOC11338.1"/>
    </source>
</evidence>
<reference evidence="2 3" key="1">
    <citation type="submission" date="2017-02" db="EMBL/GenBank/DDBJ databases">
        <title>Genomic diversity within the haloalkaliphilic genus Thioalkalivibrio.</title>
        <authorList>
            <person name="Ahn A.-C."/>
            <person name="Meier-Kolthoff J."/>
            <person name="Overmars L."/>
            <person name="Richter M."/>
            <person name="Woyke T."/>
            <person name="Sorokin D.Y."/>
            <person name="Muyzer G."/>
        </authorList>
    </citation>
    <scope>NUCLEOTIDE SEQUENCE [LARGE SCALE GENOMIC DNA]</scope>
    <source>
        <strain evidence="2 3">HL17</strain>
    </source>
</reference>
<dbReference type="Pfam" id="PF16823">
    <property type="entry name" value="tPilZ"/>
    <property type="match status" value="1"/>
</dbReference>
<organism evidence="2 3">
    <name type="scientific">Thioalkalivibrio halophilus</name>
    <dbReference type="NCBI Taxonomy" id="252474"/>
    <lineage>
        <taxon>Bacteria</taxon>
        <taxon>Pseudomonadati</taxon>
        <taxon>Pseudomonadota</taxon>
        <taxon>Gammaproteobacteria</taxon>
        <taxon>Chromatiales</taxon>
        <taxon>Ectothiorhodospiraceae</taxon>
        <taxon>Thioalkalivibrio</taxon>
    </lineage>
</organism>
<comment type="caution">
    <text evidence="2">The sequence shown here is derived from an EMBL/GenBank/DDBJ whole genome shotgun (WGS) entry which is preliminary data.</text>
</comment>
<dbReference type="RefSeq" id="WP_024328913.1">
    <property type="nucleotide sequence ID" value="NZ_MUZR01000003.1"/>
</dbReference>
<dbReference type="Proteomes" id="UP000189177">
    <property type="component" value="Unassembled WGS sequence"/>
</dbReference>
<name>A0A1V3A1R8_9GAMM</name>
<gene>
    <name evidence="2" type="ORF">B1A74_00780</name>
</gene>
<dbReference type="STRING" id="252474.B1A74_00780"/>
<proteinExistence type="predicted"/>
<feature type="domain" description="Cyclic di-GMP receptor atypical PilZ" evidence="1">
    <location>
        <begin position="60"/>
        <end position="172"/>
    </location>
</feature>
<dbReference type="OrthoDB" id="9151696at2"/>